<keyword evidence="4" id="KW-1185">Reference proteome</keyword>
<proteinExistence type="predicted"/>
<comment type="caution">
    <text evidence="3">The sequence shown here is derived from an EMBL/GenBank/DDBJ whole genome shotgun (WGS) entry which is preliminary data.</text>
</comment>
<dbReference type="Gene3D" id="3.40.50.2300">
    <property type="match status" value="1"/>
</dbReference>
<feature type="domain" description="Response regulatory" evidence="2">
    <location>
        <begin position="85"/>
        <end position="190"/>
    </location>
</feature>
<accession>A0A841PTF6</accession>
<organism evidence="3 4">
    <name type="scientific">Mesorhizobium sangaii</name>
    <dbReference type="NCBI Taxonomy" id="505389"/>
    <lineage>
        <taxon>Bacteria</taxon>
        <taxon>Pseudomonadati</taxon>
        <taxon>Pseudomonadota</taxon>
        <taxon>Alphaproteobacteria</taxon>
        <taxon>Hyphomicrobiales</taxon>
        <taxon>Phyllobacteriaceae</taxon>
        <taxon>Mesorhizobium</taxon>
    </lineage>
</organism>
<sequence length="190" mass="20804">MENLLAANIMPGFSNDRQEDVDVAGMNSTAARMRGGASAHSSHIEEGRYLACEVSVIETLQHCPIALCEPCAGVESKRRLMITSHLLVAEDDGPLGALLHYNLEAEGYQVEVVTRGDEAETRFMENVPDLLVLDWMMPGDEAAMAVRRERDEAWKGHRGKLLAKTADIFEVALARDHDVAATSGPCARTR</sequence>
<evidence type="ECO:0000313" key="3">
    <source>
        <dbReference type="EMBL" id="MBB6413840.1"/>
    </source>
</evidence>
<dbReference type="EMBL" id="JACHEF010000010">
    <property type="protein sequence ID" value="MBB6413840.1"/>
    <property type="molecule type" value="Genomic_DNA"/>
</dbReference>
<evidence type="ECO:0000313" key="4">
    <source>
        <dbReference type="Proteomes" id="UP000556329"/>
    </source>
</evidence>
<gene>
    <name evidence="3" type="ORF">HNQ71_006549</name>
</gene>
<dbReference type="Proteomes" id="UP000556329">
    <property type="component" value="Unassembled WGS sequence"/>
</dbReference>
<dbReference type="SUPFAM" id="SSF52172">
    <property type="entry name" value="CheY-like"/>
    <property type="match status" value="1"/>
</dbReference>
<dbReference type="Pfam" id="PF00072">
    <property type="entry name" value="Response_reg"/>
    <property type="match status" value="1"/>
</dbReference>
<dbReference type="InterPro" id="IPR011006">
    <property type="entry name" value="CheY-like_superfamily"/>
</dbReference>
<protein>
    <submittedName>
        <fullName evidence="3">CheY-like chemotaxis protein</fullName>
    </submittedName>
</protein>
<evidence type="ECO:0000256" key="1">
    <source>
        <dbReference type="PROSITE-ProRule" id="PRU00169"/>
    </source>
</evidence>
<keyword evidence="1" id="KW-0597">Phosphoprotein</keyword>
<dbReference type="GO" id="GO:0000160">
    <property type="term" value="P:phosphorelay signal transduction system"/>
    <property type="evidence" value="ECO:0007669"/>
    <property type="project" value="InterPro"/>
</dbReference>
<dbReference type="InterPro" id="IPR001789">
    <property type="entry name" value="Sig_transdc_resp-reg_receiver"/>
</dbReference>
<reference evidence="3 4" key="1">
    <citation type="submission" date="2020-08" db="EMBL/GenBank/DDBJ databases">
        <title>Genomic Encyclopedia of Type Strains, Phase IV (KMG-IV): sequencing the most valuable type-strain genomes for metagenomic binning, comparative biology and taxonomic classification.</title>
        <authorList>
            <person name="Goeker M."/>
        </authorList>
    </citation>
    <scope>NUCLEOTIDE SEQUENCE [LARGE SCALE GENOMIC DNA]</scope>
    <source>
        <strain evidence="3 4">DSM 100039</strain>
    </source>
</reference>
<dbReference type="PROSITE" id="PS50110">
    <property type="entry name" value="RESPONSE_REGULATORY"/>
    <property type="match status" value="1"/>
</dbReference>
<feature type="modified residue" description="4-aspartylphosphate" evidence="1">
    <location>
        <position position="134"/>
    </location>
</feature>
<name>A0A841PTF6_9HYPH</name>
<dbReference type="AlphaFoldDB" id="A0A841PTF6"/>
<evidence type="ECO:0000259" key="2">
    <source>
        <dbReference type="PROSITE" id="PS50110"/>
    </source>
</evidence>